<keyword evidence="2" id="KW-1185">Reference proteome</keyword>
<accession>A0AAJ0DYQ2</accession>
<protein>
    <submittedName>
        <fullName evidence="1">Uncharacterized protein</fullName>
    </submittedName>
</protein>
<dbReference type="EMBL" id="MOOE01000010">
    <property type="protein sequence ID" value="KAK1521920.1"/>
    <property type="molecule type" value="Genomic_DNA"/>
</dbReference>
<name>A0AAJ0DYQ2_9PEZI</name>
<evidence type="ECO:0000313" key="1">
    <source>
        <dbReference type="EMBL" id="KAK1521920.1"/>
    </source>
</evidence>
<organism evidence="1 2">
    <name type="scientific">Colletotrichum costaricense</name>
    <dbReference type="NCBI Taxonomy" id="1209916"/>
    <lineage>
        <taxon>Eukaryota</taxon>
        <taxon>Fungi</taxon>
        <taxon>Dikarya</taxon>
        <taxon>Ascomycota</taxon>
        <taxon>Pezizomycotina</taxon>
        <taxon>Sordariomycetes</taxon>
        <taxon>Hypocreomycetidae</taxon>
        <taxon>Glomerellales</taxon>
        <taxon>Glomerellaceae</taxon>
        <taxon>Colletotrichum</taxon>
        <taxon>Colletotrichum acutatum species complex</taxon>
    </lineage>
</organism>
<evidence type="ECO:0000313" key="2">
    <source>
        <dbReference type="Proteomes" id="UP001240678"/>
    </source>
</evidence>
<dbReference type="GeneID" id="85341336"/>
<dbReference type="Proteomes" id="UP001240678">
    <property type="component" value="Unassembled WGS sequence"/>
</dbReference>
<dbReference type="RefSeq" id="XP_060310954.1">
    <property type="nucleotide sequence ID" value="XM_060457789.1"/>
</dbReference>
<comment type="caution">
    <text evidence="1">The sequence shown here is derived from an EMBL/GenBank/DDBJ whole genome shotgun (WGS) entry which is preliminary data.</text>
</comment>
<gene>
    <name evidence="1" type="ORF">CCOS01_09632</name>
</gene>
<proteinExistence type="predicted"/>
<reference evidence="1 2" key="1">
    <citation type="submission" date="2016-10" db="EMBL/GenBank/DDBJ databases">
        <title>The genome sequence of Colletotrichum fioriniae PJ7.</title>
        <authorList>
            <person name="Baroncelli R."/>
        </authorList>
    </citation>
    <scope>NUCLEOTIDE SEQUENCE [LARGE SCALE GENOMIC DNA]</scope>
    <source>
        <strain evidence="1 2">IMI 309622</strain>
    </source>
</reference>
<sequence>MLGGARSTRDGVARSYDGCPAVGDALPLVSLLTPPPPLYPRGYLVRGLCNFFSRFCRQSRCGVASVILQPHVCWEGLSRTLVFFLLLFIRWGSTLRAWRAPALCVHDATGTASLSSERATWCELVGISVH</sequence>
<dbReference type="AlphaFoldDB" id="A0AAJ0DYQ2"/>